<dbReference type="InterPro" id="IPR039663">
    <property type="entry name" value="AIP/AIPL1/TTC9"/>
</dbReference>
<dbReference type="Proteomes" id="UP001353858">
    <property type="component" value="Unassembled WGS sequence"/>
</dbReference>
<dbReference type="EMBL" id="JARPUR010000007">
    <property type="protein sequence ID" value="KAK4872550.1"/>
    <property type="molecule type" value="Genomic_DNA"/>
</dbReference>
<evidence type="ECO:0000313" key="7">
    <source>
        <dbReference type="Proteomes" id="UP001353858"/>
    </source>
</evidence>
<dbReference type="InterPro" id="IPR019734">
    <property type="entry name" value="TPR_rpt"/>
</dbReference>
<dbReference type="InterPro" id="IPR046357">
    <property type="entry name" value="PPIase_dom_sf"/>
</dbReference>
<dbReference type="AlphaFoldDB" id="A0AAN7SN74"/>
<comment type="caution">
    <text evidence="6">The sequence shown here is derived from an EMBL/GenBank/DDBJ whole genome shotgun (WGS) entry which is preliminary data.</text>
</comment>
<dbReference type="SUPFAM" id="SSF48452">
    <property type="entry name" value="TPR-like"/>
    <property type="match status" value="1"/>
</dbReference>
<evidence type="ECO:0000256" key="4">
    <source>
        <dbReference type="ARBA" id="ARBA00022803"/>
    </source>
</evidence>
<evidence type="ECO:0000256" key="2">
    <source>
        <dbReference type="ARBA" id="ARBA00022490"/>
    </source>
</evidence>
<dbReference type="SUPFAM" id="SSF54534">
    <property type="entry name" value="FKBP-like"/>
    <property type="match status" value="1"/>
</dbReference>
<dbReference type="Gene3D" id="3.10.50.40">
    <property type="match status" value="1"/>
</dbReference>
<evidence type="ECO:0000313" key="6">
    <source>
        <dbReference type="EMBL" id="KAK4872550.1"/>
    </source>
</evidence>
<keyword evidence="7" id="KW-1185">Reference proteome</keyword>
<keyword evidence="4" id="KW-0802">TPR repeat</keyword>
<dbReference type="PANTHER" id="PTHR11242">
    <property type="entry name" value="ARYL HYDROCARBON RECEPTOR INTERACTING PROTEIN RELATED"/>
    <property type="match status" value="1"/>
</dbReference>
<keyword evidence="2" id="KW-0963">Cytoplasm</keyword>
<sequence>MGPNIDAGIIKRVLHAGTKPAKFKTGSKVHFHFQTRLRNQEKTIIDDSKKIGDGKPMHIILGKKFKLEVWEAIIQKMAVKEVAQFIVDKSLVMQYPFVSKTLRDAQVPAEHRKGHCCAMTLQQAGIGYDDLNNLMKDPCDLEFTIELVNVEDPDGYHKESWQLNDEEQLQRVNQLKDLGNVQYKQMNPQAASDMYAEAIGLLERLMIKEKPHTEEWENLNKMKLPLLLNYSQCKLGEGDYYSAIEHCSSVLQVEPDNVKALFRRGKAHVGAWNPVEAREDFEKVIQLDKSLGCVVKKELDNLDELVKLKNDSDKEKLKGLFNK</sequence>
<evidence type="ECO:0000256" key="1">
    <source>
        <dbReference type="ARBA" id="ARBA00004496"/>
    </source>
</evidence>
<dbReference type="PANTHER" id="PTHR11242:SF0">
    <property type="entry name" value="TPR_REGION DOMAIN-CONTAINING PROTEIN"/>
    <property type="match status" value="1"/>
</dbReference>
<dbReference type="Gene3D" id="1.25.40.10">
    <property type="entry name" value="Tetratricopeptide repeat domain"/>
    <property type="match status" value="1"/>
</dbReference>
<reference evidence="7" key="1">
    <citation type="submission" date="2023-01" db="EMBL/GenBank/DDBJ databases">
        <title>Key to firefly adult light organ development and bioluminescence: homeobox transcription factors regulate luciferase expression and transportation to peroxisome.</title>
        <authorList>
            <person name="Fu X."/>
        </authorList>
    </citation>
    <scope>NUCLEOTIDE SEQUENCE [LARGE SCALE GENOMIC DNA]</scope>
</reference>
<dbReference type="InterPro" id="IPR011990">
    <property type="entry name" value="TPR-like_helical_dom_sf"/>
</dbReference>
<dbReference type="InterPro" id="IPR056277">
    <property type="entry name" value="PPIase_AIP"/>
</dbReference>
<organism evidence="6 7">
    <name type="scientific">Aquatica leii</name>
    <dbReference type="NCBI Taxonomy" id="1421715"/>
    <lineage>
        <taxon>Eukaryota</taxon>
        <taxon>Metazoa</taxon>
        <taxon>Ecdysozoa</taxon>
        <taxon>Arthropoda</taxon>
        <taxon>Hexapoda</taxon>
        <taxon>Insecta</taxon>
        <taxon>Pterygota</taxon>
        <taxon>Neoptera</taxon>
        <taxon>Endopterygota</taxon>
        <taxon>Coleoptera</taxon>
        <taxon>Polyphaga</taxon>
        <taxon>Elateriformia</taxon>
        <taxon>Elateroidea</taxon>
        <taxon>Lampyridae</taxon>
        <taxon>Luciolinae</taxon>
        <taxon>Aquatica</taxon>
    </lineage>
</organism>
<evidence type="ECO:0000259" key="5">
    <source>
        <dbReference type="Pfam" id="PF23322"/>
    </source>
</evidence>
<gene>
    <name evidence="6" type="ORF">RN001_014579</name>
</gene>
<dbReference type="GO" id="GO:0005737">
    <property type="term" value="C:cytoplasm"/>
    <property type="evidence" value="ECO:0007669"/>
    <property type="project" value="UniProtKB-SubCell"/>
</dbReference>
<feature type="domain" description="AIP/AIPL N-terminal FKBP-type PPIase" evidence="5">
    <location>
        <begin position="24"/>
        <end position="148"/>
    </location>
</feature>
<evidence type="ECO:0000256" key="3">
    <source>
        <dbReference type="ARBA" id="ARBA00022737"/>
    </source>
</evidence>
<proteinExistence type="predicted"/>
<protein>
    <recommendedName>
        <fullName evidence="5">AIP/AIPL N-terminal FKBP-type PPIase domain-containing protein</fullName>
    </recommendedName>
</protein>
<dbReference type="FunFam" id="1.25.40.10:FF:000052">
    <property type="entry name" value="Aryl-hydrocarbon-interacting protein-like 1"/>
    <property type="match status" value="1"/>
</dbReference>
<name>A0AAN7SN74_9COLE</name>
<dbReference type="Pfam" id="PF23322">
    <property type="entry name" value="PPIase_AIP"/>
    <property type="match status" value="1"/>
</dbReference>
<comment type="subcellular location">
    <subcellularLocation>
        <location evidence="1">Cytoplasm</location>
    </subcellularLocation>
</comment>
<dbReference type="GO" id="GO:0003755">
    <property type="term" value="F:peptidyl-prolyl cis-trans isomerase activity"/>
    <property type="evidence" value="ECO:0007669"/>
    <property type="project" value="InterPro"/>
</dbReference>
<accession>A0AAN7SN74</accession>
<keyword evidence="3" id="KW-0677">Repeat</keyword>
<dbReference type="SMART" id="SM00028">
    <property type="entry name" value="TPR"/>
    <property type="match status" value="3"/>
</dbReference>